<dbReference type="Pfam" id="PF13580">
    <property type="entry name" value="SIS_2"/>
    <property type="match status" value="1"/>
</dbReference>
<dbReference type="InterPro" id="IPR046348">
    <property type="entry name" value="SIS_dom_sf"/>
</dbReference>
<dbReference type="PROSITE" id="PS51464">
    <property type="entry name" value="SIS"/>
    <property type="match status" value="1"/>
</dbReference>
<reference evidence="3 4" key="1">
    <citation type="submission" date="2017-07" db="EMBL/GenBank/DDBJ databases">
        <title>Annotated genome sequence of Bacterioplanes sanyensis isolated from Red Sea.</title>
        <authorList>
            <person name="Rehman Z.U."/>
        </authorList>
    </citation>
    <scope>NUCLEOTIDE SEQUENCE [LARGE SCALE GENOMIC DNA]</scope>
    <source>
        <strain evidence="3 4">NV9</strain>
    </source>
</reference>
<dbReference type="GO" id="GO:0016853">
    <property type="term" value="F:isomerase activity"/>
    <property type="evidence" value="ECO:0007669"/>
    <property type="project" value="UniProtKB-KW"/>
</dbReference>
<accession>A0A222FJ12</accession>
<keyword evidence="3" id="KW-0413">Isomerase</keyword>
<evidence type="ECO:0000256" key="1">
    <source>
        <dbReference type="SAM" id="Coils"/>
    </source>
</evidence>
<dbReference type="PANTHER" id="PTHR30390:SF7">
    <property type="entry name" value="PHOSPHOHEPTOSE ISOMERASE"/>
    <property type="match status" value="1"/>
</dbReference>
<protein>
    <submittedName>
        <fullName evidence="3">Phosphoheptose isomerase</fullName>
    </submittedName>
</protein>
<dbReference type="GO" id="GO:0097367">
    <property type="term" value="F:carbohydrate derivative binding"/>
    <property type="evidence" value="ECO:0007669"/>
    <property type="project" value="InterPro"/>
</dbReference>
<dbReference type="PANTHER" id="PTHR30390">
    <property type="entry name" value="SEDOHEPTULOSE 7-PHOSPHATE ISOMERASE / DNAA INITIATOR-ASSOCIATING FACTOR FOR REPLICATION INITIATION"/>
    <property type="match status" value="1"/>
</dbReference>
<dbReference type="RefSeq" id="WP_094059676.1">
    <property type="nucleotide sequence ID" value="NZ_CP022530.1"/>
</dbReference>
<evidence type="ECO:0000313" key="3">
    <source>
        <dbReference type="EMBL" id="ASP38484.1"/>
    </source>
</evidence>
<dbReference type="KEGG" id="bsan:CHH28_07270"/>
<dbReference type="Gene3D" id="3.40.50.10490">
    <property type="entry name" value="Glucose-6-phosphate isomerase like protein, domain 1"/>
    <property type="match status" value="1"/>
</dbReference>
<organism evidence="3 4">
    <name type="scientific">Bacterioplanes sanyensis</name>
    <dbReference type="NCBI Taxonomy" id="1249553"/>
    <lineage>
        <taxon>Bacteria</taxon>
        <taxon>Pseudomonadati</taxon>
        <taxon>Pseudomonadota</taxon>
        <taxon>Gammaproteobacteria</taxon>
        <taxon>Oceanospirillales</taxon>
        <taxon>Oceanospirillaceae</taxon>
        <taxon>Bacterioplanes</taxon>
    </lineage>
</organism>
<dbReference type="SUPFAM" id="SSF53697">
    <property type="entry name" value="SIS domain"/>
    <property type="match status" value="1"/>
</dbReference>
<dbReference type="OrthoDB" id="9810929at2"/>
<proteinExistence type="predicted"/>
<sequence length="199" mass="21912">MLSNITFSLNEAQQALNNLLNNHEAIQSIEAAAQQLITALEQGKKVLSCGNGGSMCDAMHFAEELTGRYRKDRPAYAAIAIADASHMSCVANDFGYEHVFSRYVQAHGREGDVLVALSTSGKSPSILHAAEEAQQLGMSVVVLSGRVHEPLQQLSDVYVCTPAGQFADRVQELHIKVLHIFIELIERHFHPENYQHSET</sequence>
<dbReference type="GO" id="GO:1901135">
    <property type="term" value="P:carbohydrate derivative metabolic process"/>
    <property type="evidence" value="ECO:0007669"/>
    <property type="project" value="InterPro"/>
</dbReference>
<evidence type="ECO:0000313" key="4">
    <source>
        <dbReference type="Proteomes" id="UP000202440"/>
    </source>
</evidence>
<feature type="domain" description="SIS" evidence="2">
    <location>
        <begin position="36"/>
        <end position="195"/>
    </location>
</feature>
<dbReference type="EMBL" id="CP022530">
    <property type="protein sequence ID" value="ASP38484.1"/>
    <property type="molecule type" value="Genomic_DNA"/>
</dbReference>
<feature type="coiled-coil region" evidence="1">
    <location>
        <begin position="2"/>
        <end position="29"/>
    </location>
</feature>
<dbReference type="CDD" id="cd05006">
    <property type="entry name" value="SIS_GmhA"/>
    <property type="match status" value="1"/>
</dbReference>
<gene>
    <name evidence="3" type="ORF">CHH28_07270</name>
</gene>
<dbReference type="InterPro" id="IPR035461">
    <property type="entry name" value="GmhA/DiaA"/>
</dbReference>
<evidence type="ECO:0000259" key="2">
    <source>
        <dbReference type="PROSITE" id="PS51464"/>
    </source>
</evidence>
<dbReference type="AlphaFoldDB" id="A0A222FJ12"/>
<dbReference type="InterPro" id="IPR050099">
    <property type="entry name" value="SIS_GmhA/DiaA_subfam"/>
</dbReference>
<dbReference type="InterPro" id="IPR001347">
    <property type="entry name" value="SIS_dom"/>
</dbReference>
<keyword evidence="1" id="KW-0175">Coiled coil</keyword>
<dbReference type="Proteomes" id="UP000202440">
    <property type="component" value="Chromosome"/>
</dbReference>
<name>A0A222FJ12_9GAMM</name>
<keyword evidence="4" id="KW-1185">Reference proteome</keyword>